<name>A0ABV8R0G7_9MICC</name>
<sequence>MFASSLATILGAADDYYYYSDTTSNPGLTTASILLGLFLYLLLFVVAFAVAGIMWAGVFAKAGHAKWKAFVPFYNQYILVKIAGRPDSYFWLQFIPYAGLYWSIVTLNGVSKSFGKDSAYTVGLVFIPVVFATMLSYGSAAYLGPADLWAGQYQNPQQYGQQDPNAQYGQQQYGQPAQYGQQQYGQPAQYGQQDPNAQYGQPAQYGQQDPNAQYGQQDPNASQDPNAPHNPYGSGPTA</sequence>
<keyword evidence="2" id="KW-0812">Transmembrane</keyword>
<feature type="transmembrane region" description="Helical" evidence="2">
    <location>
        <begin position="119"/>
        <end position="143"/>
    </location>
</feature>
<feature type="compositionally biased region" description="Low complexity" evidence="1">
    <location>
        <begin position="155"/>
        <end position="210"/>
    </location>
</feature>
<feature type="transmembrane region" description="Helical" evidence="2">
    <location>
        <begin position="89"/>
        <end position="107"/>
    </location>
</feature>
<accession>A0ABV8R0G7</accession>
<comment type="caution">
    <text evidence="3">The sequence shown here is derived from an EMBL/GenBank/DDBJ whole genome shotgun (WGS) entry which is preliminary data.</text>
</comment>
<dbReference type="Pfam" id="PF18936">
    <property type="entry name" value="DUF5684"/>
    <property type="match status" value="1"/>
</dbReference>
<protein>
    <submittedName>
        <fullName evidence="3">DUF5684 domain-containing protein</fullName>
    </submittedName>
</protein>
<dbReference type="RefSeq" id="WP_230066416.1">
    <property type="nucleotide sequence ID" value="NZ_BAABLL010000019.1"/>
</dbReference>
<organism evidence="3 4">
    <name type="scientific">Arthrobacter cryoconiti</name>
    <dbReference type="NCBI Taxonomy" id="748907"/>
    <lineage>
        <taxon>Bacteria</taxon>
        <taxon>Bacillati</taxon>
        <taxon>Actinomycetota</taxon>
        <taxon>Actinomycetes</taxon>
        <taxon>Micrococcales</taxon>
        <taxon>Micrococcaceae</taxon>
        <taxon>Arthrobacter</taxon>
    </lineage>
</organism>
<reference evidence="4" key="1">
    <citation type="journal article" date="2019" name="Int. J. Syst. Evol. Microbiol.">
        <title>The Global Catalogue of Microorganisms (GCM) 10K type strain sequencing project: providing services to taxonomists for standard genome sequencing and annotation.</title>
        <authorList>
            <consortium name="The Broad Institute Genomics Platform"/>
            <consortium name="The Broad Institute Genome Sequencing Center for Infectious Disease"/>
            <person name="Wu L."/>
            <person name="Ma J."/>
        </authorList>
    </citation>
    <scope>NUCLEOTIDE SEQUENCE [LARGE SCALE GENOMIC DNA]</scope>
    <source>
        <strain evidence="4">CGMCC 1.10698</strain>
    </source>
</reference>
<gene>
    <name evidence="3" type="ORF">ACFOW9_04170</name>
</gene>
<feature type="region of interest" description="Disordered" evidence="1">
    <location>
        <begin position="155"/>
        <end position="238"/>
    </location>
</feature>
<feature type="compositionally biased region" description="Polar residues" evidence="1">
    <location>
        <begin position="211"/>
        <end position="225"/>
    </location>
</feature>
<evidence type="ECO:0000313" key="3">
    <source>
        <dbReference type="EMBL" id="MFC4264794.1"/>
    </source>
</evidence>
<dbReference type="InterPro" id="IPR043739">
    <property type="entry name" value="DUF5684"/>
</dbReference>
<dbReference type="Proteomes" id="UP001595773">
    <property type="component" value="Unassembled WGS sequence"/>
</dbReference>
<dbReference type="EMBL" id="JBHSCQ010000005">
    <property type="protein sequence ID" value="MFC4264794.1"/>
    <property type="molecule type" value="Genomic_DNA"/>
</dbReference>
<evidence type="ECO:0000256" key="2">
    <source>
        <dbReference type="SAM" id="Phobius"/>
    </source>
</evidence>
<keyword evidence="2" id="KW-1133">Transmembrane helix</keyword>
<evidence type="ECO:0000256" key="1">
    <source>
        <dbReference type="SAM" id="MobiDB-lite"/>
    </source>
</evidence>
<keyword evidence="2" id="KW-0472">Membrane</keyword>
<evidence type="ECO:0000313" key="4">
    <source>
        <dbReference type="Proteomes" id="UP001595773"/>
    </source>
</evidence>
<feature type="transmembrane region" description="Helical" evidence="2">
    <location>
        <begin position="37"/>
        <end position="60"/>
    </location>
</feature>
<proteinExistence type="predicted"/>
<keyword evidence="4" id="KW-1185">Reference proteome</keyword>